<reference evidence="2" key="1">
    <citation type="submission" date="2011-11" db="EMBL/GenBank/DDBJ databases">
        <title>The Genome Sequence of Fusarium oxysporum PHW808.</title>
        <authorList>
            <consortium name="The Broad Institute Genome Sequencing Platform"/>
            <person name="Ma L.-J."/>
            <person name="Gale L.R."/>
            <person name="Schwartz D.C."/>
            <person name="Zhou S."/>
            <person name="Corby-Kistler H."/>
            <person name="Young S.K."/>
            <person name="Zeng Q."/>
            <person name="Gargeya S."/>
            <person name="Fitzgerald M."/>
            <person name="Haas B."/>
            <person name="Abouelleil A."/>
            <person name="Alvarado L."/>
            <person name="Arachchi H.M."/>
            <person name="Berlin A."/>
            <person name="Brown A."/>
            <person name="Chapman S.B."/>
            <person name="Chen Z."/>
            <person name="Dunbar C."/>
            <person name="Freedman E."/>
            <person name="Gearin G."/>
            <person name="Goldberg J."/>
            <person name="Griggs A."/>
            <person name="Gujja S."/>
            <person name="Heiman D."/>
            <person name="Howarth C."/>
            <person name="Larson L."/>
            <person name="Lui A."/>
            <person name="MacDonald P.J.P."/>
            <person name="Montmayeur A."/>
            <person name="Murphy C."/>
            <person name="Neiman D."/>
            <person name="Pearson M."/>
            <person name="Priest M."/>
            <person name="Roberts A."/>
            <person name="Saif S."/>
            <person name="Shea T."/>
            <person name="Shenoy N."/>
            <person name="Sisk P."/>
            <person name="Stolte C."/>
            <person name="Sykes S."/>
            <person name="Wortman J."/>
            <person name="Nusbaum C."/>
            <person name="Birren B."/>
        </authorList>
    </citation>
    <scope>NUCLEOTIDE SEQUENCE [LARGE SCALE GENOMIC DNA]</scope>
    <source>
        <strain evidence="2">54008</strain>
    </source>
</reference>
<protein>
    <submittedName>
        <fullName evidence="2">Uncharacterized protein</fullName>
    </submittedName>
</protein>
<feature type="region of interest" description="Disordered" evidence="1">
    <location>
        <begin position="1"/>
        <end position="37"/>
    </location>
</feature>
<gene>
    <name evidence="2" type="ORF">FOPG_19951</name>
</gene>
<sequence length="37" mass="3856">SGQRVCDDTVSSHELGTQKEGQPAPRKSVVSKASTGK</sequence>
<feature type="compositionally biased region" description="Basic and acidic residues" evidence="1">
    <location>
        <begin position="1"/>
        <end position="11"/>
    </location>
</feature>
<dbReference type="EMBL" id="KK034753">
    <property type="protein sequence ID" value="EXL63776.1"/>
    <property type="molecule type" value="Genomic_DNA"/>
</dbReference>
<feature type="non-terminal residue" evidence="2">
    <location>
        <position position="1"/>
    </location>
</feature>
<accession>X0GVB5</accession>
<name>X0GVB5_FUSOX</name>
<evidence type="ECO:0000256" key="1">
    <source>
        <dbReference type="SAM" id="MobiDB-lite"/>
    </source>
</evidence>
<proteinExistence type="predicted"/>
<dbReference type="Proteomes" id="UP000030676">
    <property type="component" value="Unassembled WGS sequence"/>
</dbReference>
<dbReference type="AlphaFoldDB" id="X0GVB5"/>
<organism evidence="2">
    <name type="scientific">Fusarium oxysporum f. sp. conglutinans race 2 54008</name>
    <dbReference type="NCBI Taxonomy" id="1089457"/>
    <lineage>
        <taxon>Eukaryota</taxon>
        <taxon>Fungi</taxon>
        <taxon>Dikarya</taxon>
        <taxon>Ascomycota</taxon>
        <taxon>Pezizomycotina</taxon>
        <taxon>Sordariomycetes</taxon>
        <taxon>Hypocreomycetidae</taxon>
        <taxon>Hypocreales</taxon>
        <taxon>Nectriaceae</taxon>
        <taxon>Fusarium</taxon>
        <taxon>Fusarium oxysporum species complex</taxon>
    </lineage>
</organism>
<reference evidence="2" key="2">
    <citation type="submission" date="2014-03" db="EMBL/GenBank/DDBJ databases">
        <title>The Genome Annotation of Fusarium oxysporum PHW808.</title>
        <authorList>
            <consortium name="The Broad Institute Genomics Platform"/>
            <person name="Ma L.-J."/>
            <person name="Corby-Kistler H."/>
            <person name="Broz K."/>
            <person name="Gale L.R."/>
            <person name="Jonkers W."/>
            <person name="O'Donnell K."/>
            <person name="Ploetz R."/>
            <person name="Steinberg C."/>
            <person name="Schwartz D.C."/>
            <person name="VanEtten H."/>
            <person name="Zhou S."/>
            <person name="Young S.K."/>
            <person name="Zeng Q."/>
            <person name="Gargeya S."/>
            <person name="Fitzgerald M."/>
            <person name="Abouelleil A."/>
            <person name="Alvarado L."/>
            <person name="Chapman S.B."/>
            <person name="Gainer-Dewar J."/>
            <person name="Goldberg J."/>
            <person name="Griggs A."/>
            <person name="Gujja S."/>
            <person name="Hansen M."/>
            <person name="Howarth C."/>
            <person name="Imamovic A."/>
            <person name="Ireland A."/>
            <person name="Larimer J."/>
            <person name="McCowan C."/>
            <person name="Murphy C."/>
            <person name="Pearson M."/>
            <person name="Poon T.W."/>
            <person name="Priest M."/>
            <person name="Roberts A."/>
            <person name="Saif S."/>
            <person name="Shea T."/>
            <person name="Sykes S."/>
            <person name="Wortman J."/>
            <person name="Nusbaum C."/>
            <person name="Birren B."/>
        </authorList>
    </citation>
    <scope>NUCLEOTIDE SEQUENCE</scope>
    <source>
        <strain evidence="2">54008</strain>
    </source>
</reference>
<dbReference type="HOGENOM" id="CLU_3353509_0_0_1"/>
<evidence type="ECO:0000313" key="2">
    <source>
        <dbReference type="EMBL" id="EXL63776.1"/>
    </source>
</evidence>